<keyword evidence="3" id="KW-1185">Reference proteome</keyword>
<dbReference type="EMBL" id="CAAHFH010000003">
    <property type="protein sequence ID" value="VGO23416.1"/>
    <property type="molecule type" value="Genomic_DNA"/>
</dbReference>
<name>A0A6C2UX38_9BACT</name>
<feature type="signal peptide" evidence="1">
    <location>
        <begin position="1"/>
        <end position="20"/>
    </location>
</feature>
<evidence type="ECO:0000313" key="2">
    <source>
        <dbReference type="EMBL" id="VGO23416.1"/>
    </source>
</evidence>
<gene>
    <name evidence="2" type="ORF">SCARR_05523</name>
</gene>
<dbReference type="PROSITE" id="PS51257">
    <property type="entry name" value="PROKAR_LIPOPROTEIN"/>
    <property type="match status" value="1"/>
</dbReference>
<proteinExistence type="predicted"/>
<evidence type="ECO:0008006" key="4">
    <source>
        <dbReference type="Google" id="ProtNLM"/>
    </source>
</evidence>
<evidence type="ECO:0000313" key="3">
    <source>
        <dbReference type="Proteomes" id="UP000346198"/>
    </source>
</evidence>
<accession>A0A6C2UX38</accession>
<keyword evidence="1" id="KW-0732">Signal</keyword>
<dbReference type="AlphaFoldDB" id="A0A6C2UX38"/>
<protein>
    <recommendedName>
        <fullName evidence="4">LPS-assembly protein LptD</fullName>
    </recommendedName>
</protein>
<dbReference type="RefSeq" id="WP_136065727.1">
    <property type="nucleotide sequence ID" value="NZ_CAAHFH010000003.1"/>
</dbReference>
<sequence length="165" mass="17968">MKHFIFHILALLLACSSVLAKKEAKPAPAPASALDELMETGMEVSGVRAPYYDEQGNLKAQLYGGHAKVLEGGVAEVTNLRIEVYQDGAVTMTVFAPKCITQVVEEDGRNTLVVHSDGDVLIDMEQMSIYGKGFRFSSENNRFEILSDSKVIVKETAKSIEGMGL</sequence>
<organism evidence="2 3">
    <name type="scientific">Pontiella sulfatireligans</name>
    <dbReference type="NCBI Taxonomy" id="2750658"/>
    <lineage>
        <taxon>Bacteria</taxon>
        <taxon>Pseudomonadati</taxon>
        <taxon>Kiritimatiellota</taxon>
        <taxon>Kiritimatiellia</taxon>
        <taxon>Kiritimatiellales</taxon>
        <taxon>Pontiellaceae</taxon>
        <taxon>Pontiella</taxon>
    </lineage>
</organism>
<feature type="chain" id="PRO_5025344590" description="LPS-assembly protein LptD" evidence="1">
    <location>
        <begin position="21"/>
        <end position="165"/>
    </location>
</feature>
<dbReference type="Proteomes" id="UP000346198">
    <property type="component" value="Unassembled WGS sequence"/>
</dbReference>
<evidence type="ECO:0000256" key="1">
    <source>
        <dbReference type="SAM" id="SignalP"/>
    </source>
</evidence>
<reference evidence="2 3" key="1">
    <citation type="submission" date="2019-04" db="EMBL/GenBank/DDBJ databases">
        <authorList>
            <person name="Van Vliet M D."/>
        </authorList>
    </citation>
    <scope>NUCLEOTIDE SEQUENCE [LARGE SCALE GENOMIC DNA]</scope>
    <source>
        <strain evidence="2 3">F21</strain>
    </source>
</reference>